<evidence type="ECO:0000256" key="2">
    <source>
        <dbReference type="ARBA" id="ARBA00022679"/>
    </source>
</evidence>
<evidence type="ECO:0000256" key="4">
    <source>
        <dbReference type="ARBA" id="ARBA00022932"/>
    </source>
</evidence>
<evidence type="ECO:0000256" key="3">
    <source>
        <dbReference type="ARBA" id="ARBA00022695"/>
    </source>
</evidence>
<evidence type="ECO:0000256" key="5">
    <source>
        <dbReference type="SAM" id="Phobius"/>
    </source>
</evidence>
<dbReference type="GO" id="GO:0005658">
    <property type="term" value="C:alpha DNA polymerase:primase complex"/>
    <property type="evidence" value="ECO:0007669"/>
    <property type="project" value="TreeGrafter"/>
</dbReference>
<dbReference type="GO" id="GO:0006272">
    <property type="term" value="P:leading strand elongation"/>
    <property type="evidence" value="ECO:0007669"/>
    <property type="project" value="TreeGrafter"/>
</dbReference>
<dbReference type="eggNOG" id="KOG0970">
    <property type="taxonomic scope" value="Eukaryota"/>
</dbReference>
<dbReference type="InterPro" id="IPR043502">
    <property type="entry name" value="DNA/RNA_pol_sf"/>
</dbReference>
<dbReference type="Gene3D" id="1.10.132.60">
    <property type="entry name" value="DNA polymerase family B, C-terminal domain"/>
    <property type="match status" value="1"/>
</dbReference>
<proteinExistence type="predicted"/>
<keyword evidence="9" id="KW-1185">Reference proteome</keyword>
<feature type="transmembrane region" description="Helical" evidence="5">
    <location>
        <begin position="457"/>
        <end position="478"/>
    </location>
</feature>
<dbReference type="GO" id="GO:1902975">
    <property type="term" value="P:mitotic DNA replication initiation"/>
    <property type="evidence" value="ECO:0007669"/>
    <property type="project" value="TreeGrafter"/>
</dbReference>
<dbReference type="GO" id="GO:0000166">
    <property type="term" value="F:nucleotide binding"/>
    <property type="evidence" value="ECO:0007669"/>
    <property type="project" value="InterPro"/>
</dbReference>
<name>T1JKN1_STRMM</name>
<dbReference type="PANTHER" id="PTHR45861:SF1">
    <property type="entry name" value="DNA POLYMERASE ALPHA CATALYTIC SUBUNIT"/>
    <property type="match status" value="1"/>
</dbReference>
<reference evidence="8" key="2">
    <citation type="submission" date="2015-02" db="UniProtKB">
        <authorList>
            <consortium name="EnsemblMetazoa"/>
        </authorList>
    </citation>
    <scope>IDENTIFICATION</scope>
</reference>
<feature type="domain" description="DNA-directed DNA polymerase family B multifunctional" evidence="6">
    <location>
        <begin position="6"/>
        <end position="147"/>
    </location>
</feature>
<dbReference type="Gene3D" id="1.10.3200.20">
    <property type="entry name" value="DNA Polymerase alpha, zinc finger"/>
    <property type="match status" value="1"/>
</dbReference>
<dbReference type="GO" id="GO:0003688">
    <property type="term" value="F:DNA replication origin binding"/>
    <property type="evidence" value="ECO:0007669"/>
    <property type="project" value="TreeGrafter"/>
</dbReference>
<evidence type="ECO:0000313" key="8">
    <source>
        <dbReference type="EnsemblMetazoa" id="SMAR014411-PA"/>
    </source>
</evidence>
<evidence type="ECO:0000259" key="7">
    <source>
        <dbReference type="Pfam" id="PF08996"/>
    </source>
</evidence>
<dbReference type="STRING" id="126957.T1JKN1"/>
<keyword evidence="3" id="KW-0548">Nucleotidyltransferase</keyword>
<keyword evidence="4" id="KW-0239">DNA-directed DNA polymerase</keyword>
<feature type="domain" description="Zinc finger DNA-directed DNA polymerase family B alpha" evidence="7">
    <location>
        <begin position="186"/>
        <end position="330"/>
    </location>
</feature>
<dbReference type="EC" id="2.7.7.7" evidence="1"/>
<accession>T1JKN1</accession>
<dbReference type="GO" id="GO:0003682">
    <property type="term" value="F:chromatin binding"/>
    <property type="evidence" value="ECO:0007669"/>
    <property type="project" value="TreeGrafter"/>
</dbReference>
<dbReference type="EnsemblMetazoa" id="SMAR014411-RA">
    <property type="protein sequence ID" value="SMAR014411-PA"/>
    <property type="gene ID" value="SMAR014411"/>
</dbReference>
<dbReference type="PANTHER" id="PTHR45861">
    <property type="entry name" value="DNA POLYMERASE ALPHA CATALYTIC SUBUNIT"/>
    <property type="match status" value="1"/>
</dbReference>
<dbReference type="InterPro" id="IPR006134">
    <property type="entry name" value="DNA-dir_DNA_pol_B_multi_dom"/>
</dbReference>
<keyword evidence="5" id="KW-0812">Transmembrane</keyword>
<dbReference type="GO" id="GO:0006273">
    <property type="term" value="P:lagging strand elongation"/>
    <property type="evidence" value="ECO:0007669"/>
    <property type="project" value="TreeGrafter"/>
</dbReference>
<evidence type="ECO:0000259" key="6">
    <source>
        <dbReference type="Pfam" id="PF00136"/>
    </source>
</evidence>
<dbReference type="Pfam" id="PF00136">
    <property type="entry name" value="DNA_pol_B"/>
    <property type="match status" value="1"/>
</dbReference>
<dbReference type="InterPro" id="IPR038256">
    <property type="entry name" value="Pol_alpha_znc_sf"/>
</dbReference>
<dbReference type="GO" id="GO:0003697">
    <property type="term" value="F:single-stranded DNA binding"/>
    <property type="evidence" value="ECO:0007669"/>
    <property type="project" value="TreeGrafter"/>
</dbReference>
<evidence type="ECO:0000256" key="1">
    <source>
        <dbReference type="ARBA" id="ARBA00012417"/>
    </source>
</evidence>
<dbReference type="PhylomeDB" id="T1JKN1"/>
<sequence length="535" mass="61270">MHHNQRFVIDELLSGKSREEKIELIIAHLEEVAAKINNNEISLEGLAIMKQLTKNPEDYSDKKGLPHVNVALRLNSKRGKKLRQGDTVPYLICQDGSTLAATQRAYHPEELKMNDKLKIEIMYININTVYYLANQIHPVISRICSPIEELDAARIAASLGLDASSYKSKALFDNDENADSTLGGWTQMTDEERFKDCTRLVYSCPACKQDVTVEGIFNGNDLEMKLKINRCNNFVCKVTSAAIYRILYEKLIKTLRLFVQQYYRGYMSCDSAGCGYRSTTISLAFTERKYRCPVCEKGRLKQEFPASKLHKQLSYYIYLFDFDRVLQKSTPAVKVWKFDPVWGPYFHLELIKMILLYLVLRFKCCFACYLVVLQIEKVVLIDAKVADTWCFDGNFMQCFVFQFSTLLVTGEVNGIKFDMYKQKKQIPVENNFLRSVKRIEDAKSGHQIENNKKKIELFFFVTTVFVFYAGRGGLAAALSLKLRINQIYAVKFLGSLKMAYTTIALAASAKKVEENAIMSLNYLLEAVWSFGGKKI</sequence>
<reference evidence="9" key="1">
    <citation type="submission" date="2011-05" db="EMBL/GenBank/DDBJ databases">
        <authorList>
            <person name="Richards S.R."/>
            <person name="Qu J."/>
            <person name="Jiang H."/>
            <person name="Jhangiani S.N."/>
            <person name="Agravi P."/>
            <person name="Goodspeed R."/>
            <person name="Gross S."/>
            <person name="Mandapat C."/>
            <person name="Jackson L."/>
            <person name="Mathew T."/>
            <person name="Pu L."/>
            <person name="Thornton R."/>
            <person name="Saada N."/>
            <person name="Wilczek-Boney K.B."/>
            <person name="Lee S."/>
            <person name="Kovar C."/>
            <person name="Wu Y."/>
            <person name="Scherer S.E."/>
            <person name="Worley K.C."/>
            <person name="Muzny D.M."/>
            <person name="Gibbs R."/>
        </authorList>
    </citation>
    <scope>NUCLEOTIDE SEQUENCE</scope>
    <source>
        <strain evidence="9">Brora</strain>
    </source>
</reference>
<dbReference type="AlphaFoldDB" id="T1JKN1"/>
<keyword evidence="5" id="KW-0472">Membrane</keyword>
<dbReference type="InterPro" id="IPR015088">
    <property type="entry name" value="Znf_DNA-dir_DNA_pol_B_alpha"/>
</dbReference>
<evidence type="ECO:0000313" key="9">
    <source>
        <dbReference type="Proteomes" id="UP000014500"/>
    </source>
</evidence>
<dbReference type="GO" id="GO:0003887">
    <property type="term" value="F:DNA-directed DNA polymerase activity"/>
    <property type="evidence" value="ECO:0007669"/>
    <property type="project" value="UniProtKB-KW"/>
</dbReference>
<dbReference type="Pfam" id="PF08996">
    <property type="entry name" value="zf-DNA_Pol"/>
    <property type="match status" value="1"/>
</dbReference>
<keyword evidence="2" id="KW-0808">Transferase</keyword>
<dbReference type="Proteomes" id="UP000014500">
    <property type="component" value="Unassembled WGS sequence"/>
</dbReference>
<keyword evidence="5" id="KW-1133">Transmembrane helix</keyword>
<dbReference type="InterPro" id="IPR042087">
    <property type="entry name" value="DNA_pol_B_thumb"/>
</dbReference>
<protein>
    <recommendedName>
        <fullName evidence="1">DNA-directed DNA polymerase</fullName>
        <ecNumber evidence="1">2.7.7.7</ecNumber>
    </recommendedName>
</protein>
<dbReference type="EMBL" id="JH431723">
    <property type="status" value="NOT_ANNOTATED_CDS"/>
    <property type="molecule type" value="Genomic_DNA"/>
</dbReference>
<dbReference type="SUPFAM" id="SSF56672">
    <property type="entry name" value="DNA/RNA polymerases"/>
    <property type="match status" value="1"/>
</dbReference>
<dbReference type="HOGENOM" id="CLU_509351_0_0_1"/>
<organism evidence="8 9">
    <name type="scientific">Strigamia maritima</name>
    <name type="common">European centipede</name>
    <name type="synonym">Geophilus maritimus</name>
    <dbReference type="NCBI Taxonomy" id="126957"/>
    <lineage>
        <taxon>Eukaryota</taxon>
        <taxon>Metazoa</taxon>
        <taxon>Ecdysozoa</taxon>
        <taxon>Arthropoda</taxon>
        <taxon>Myriapoda</taxon>
        <taxon>Chilopoda</taxon>
        <taxon>Pleurostigmophora</taxon>
        <taxon>Geophilomorpha</taxon>
        <taxon>Linotaeniidae</taxon>
        <taxon>Strigamia</taxon>
    </lineage>
</organism>